<reference evidence="1 2" key="1">
    <citation type="submission" date="2023-10" db="EMBL/GenBank/DDBJ databases">
        <title>Paenibacillus strain PFR10 Genome sequencing and assembly.</title>
        <authorList>
            <person name="Kim I."/>
        </authorList>
    </citation>
    <scope>NUCLEOTIDE SEQUENCE [LARGE SCALE GENOMIC DNA]</scope>
    <source>
        <strain evidence="1 2">PFR10</strain>
    </source>
</reference>
<evidence type="ECO:0000313" key="2">
    <source>
        <dbReference type="Proteomes" id="UP001260980"/>
    </source>
</evidence>
<dbReference type="Proteomes" id="UP001260980">
    <property type="component" value="Unassembled WGS sequence"/>
</dbReference>
<dbReference type="RefSeq" id="WP_315954636.1">
    <property type="nucleotide sequence ID" value="NZ_JAWCUD010000011.1"/>
</dbReference>
<name>A0ABU3RKB9_9BACL</name>
<protein>
    <submittedName>
        <fullName evidence="1">Uncharacterized protein</fullName>
    </submittedName>
</protein>
<dbReference type="EMBL" id="JAWCUD010000011">
    <property type="protein sequence ID" value="MDU0204652.1"/>
    <property type="molecule type" value="Genomic_DNA"/>
</dbReference>
<evidence type="ECO:0000313" key="1">
    <source>
        <dbReference type="EMBL" id="MDU0204652.1"/>
    </source>
</evidence>
<gene>
    <name evidence="1" type="ORF">RQP52_26550</name>
</gene>
<proteinExistence type="predicted"/>
<accession>A0ABU3RKB9</accession>
<sequence length="118" mass="14219">MTTTIYVKTSSYNFWWGVYGMESLTGWEDIVLYTDNKQRNKLIALCVCTKNYFRNAVEELKDDPFEADFVQKIQAFLVEDKVHYHYYYDHPEDENLYELPFEKLPRNEHGLYPRSLEV</sequence>
<organism evidence="1 2">
    <name type="scientific">Paenibacillus violae</name>
    <dbReference type="NCBI Taxonomy" id="3077234"/>
    <lineage>
        <taxon>Bacteria</taxon>
        <taxon>Bacillati</taxon>
        <taxon>Bacillota</taxon>
        <taxon>Bacilli</taxon>
        <taxon>Bacillales</taxon>
        <taxon>Paenibacillaceae</taxon>
        <taxon>Paenibacillus</taxon>
    </lineage>
</organism>
<keyword evidence="2" id="KW-1185">Reference proteome</keyword>
<comment type="caution">
    <text evidence="1">The sequence shown here is derived from an EMBL/GenBank/DDBJ whole genome shotgun (WGS) entry which is preliminary data.</text>
</comment>